<evidence type="ECO:0000256" key="4">
    <source>
        <dbReference type="ARBA" id="ARBA00012045"/>
    </source>
</evidence>
<keyword evidence="12" id="KW-0326">Glycosidase</keyword>
<evidence type="ECO:0000313" key="14">
    <source>
        <dbReference type="EMBL" id="OGZ55054.1"/>
    </source>
</evidence>
<comment type="caution">
    <text evidence="14">The sequence shown here is derived from an EMBL/GenBank/DDBJ whole genome shotgun (WGS) entry which is preliminary data.</text>
</comment>
<dbReference type="GO" id="GO:0006298">
    <property type="term" value="P:mismatch repair"/>
    <property type="evidence" value="ECO:0007669"/>
    <property type="project" value="TreeGrafter"/>
</dbReference>
<dbReference type="SUPFAM" id="SSF48150">
    <property type="entry name" value="DNA-glycosylase"/>
    <property type="match status" value="1"/>
</dbReference>
<evidence type="ECO:0000256" key="8">
    <source>
        <dbReference type="ARBA" id="ARBA00022801"/>
    </source>
</evidence>
<proteinExistence type="inferred from homology"/>
<keyword evidence="9" id="KW-0408">Iron</keyword>
<accession>A0A1G2GXX2</accession>
<dbReference type="STRING" id="1802128.A3H64_03665"/>
<sequence>MNKRKCQNFQKTVWRWYRQNAPVLPWRKTKNPYYIFVSEVMLQQTQIPRVLVKYPEFLRTYPTIEALAKAPLRHVLSVWRGMGYNRRALYLGQSAQRIIEKHNGTIPKDISTLDTLPGIGPYSARAIACFAYGICEPFIETNIRRVIIHEFFPKKENVSDKEILQVLKNIQPPKHQRDQREWYWALMDYGREALKHVPNANRKSKHYAKQSKFEGSPRYVRAKIISCLLENKKATGEELFLSLKEDHHLDAISQEDIARTIANLKKEKLVRKLGLFFRIA</sequence>
<dbReference type="GO" id="GO:0000701">
    <property type="term" value="F:purine-specific mismatch base pair DNA N-glycosylase activity"/>
    <property type="evidence" value="ECO:0007669"/>
    <property type="project" value="UniProtKB-EC"/>
</dbReference>
<evidence type="ECO:0000313" key="15">
    <source>
        <dbReference type="Proteomes" id="UP000178186"/>
    </source>
</evidence>
<dbReference type="AlphaFoldDB" id="A0A1G2GXX2"/>
<reference evidence="14 15" key="1">
    <citation type="journal article" date="2016" name="Nat. Commun.">
        <title>Thousands of microbial genomes shed light on interconnected biogeochemical processes in an aquifer system.</title>
        <authorList>
            <person name="Anantharaman K."/>
            <person name="Brown C.T."/>
            <person name="Hug L.A."/>
            <person name="Sharon I."/>
            <person name="Castelle C.J."/>
            <person name="Probst A.J."/>
            <person name="Thomas B.C."/>
            <person name="Singh A."/>
            <person name="Wilkins M.J."/>
            <person name="Karaoz U."/>
            <person name="Brodie E.L."/>
            <person name="Williams K.H."/>
            <person name="Hubbard S.S."/>
            <person name="Banfield J.F."/>
        </authorList>
    </citation>
    <scope>NUCLEOTIDE SEQUENCE [LARGE SCALE GENOMIC DNA]</scope>
</reference>
<keyword evidence="11" id="KW-0234">DNA repair</keyword>
<evidence type="ECO:0000256" key="3">
    <source>
        <dbReference type="ARBA" id="ARBA00008343"/>
    </source>
</evidence>
<name>A0A1G2GXX2_9BACT</name>
<dbReference type="GO" id="GO:0051536">
    <property type="term" value="F:iron-sulfur cluster binding"/>
    <property type="evidence" value="ECO:0007669"/>
    <property type="project" value="UniProtKB-KW"/>
</dbReference>
<dbReference type="Pfam" id="PF00633">
    <property type="entry name" value="HHH"/>
    <property type="match status" value="1"/>
</dbReference>
<dbReference type="Proteomes" id="UP000178186">
    <property type="component" value="Unassembled WGS sequence"/>
</dbReference>
<dbReference type="Gene3D" id="1.10.340.30">
    <property type="entry name" value="Hypothetical protein, domain 2"/>
    <property type="match status" value="1"/>
</dbReference>
<dbReference type="PROSITE" id="PS01155">
    <property type="entry name" value="ENDONUCLEASE_III_2"/>
    <property type="match status" value="1"/>
</dbReference>
<dbReference type="EMBL" id="MHNY01000033">
    <property type="protein sequence ID" value="OGZ55054.1"/>
    <property type="molecule type" value="Genomic_DNA"/>
</dbReference>
<comment type="similarity">
    <text evidence="3">Belongs to the Nth/MutY family.</text>
</comment>
<dbReference type="Pfam" id="PF00730">
    <property type="entry name" value="HhH-GPD"/>
    <property type="match status" value="1"/>
</dbReference>
<dbReference type="InterPro" id="IPR003265">
    <property type="entry name" value="HhH-GPD_domain"/>
</dbReference>
<gene>
    <name evidence="14" type="ORF">A3H64_03665</name>
</gene>
<dbReference type="PANTHER" id="PTHR42944">
    <property type="entry name" value="ADENINE DNA GLYCOSYLASE"/>
    <property type="match status" value="1"/>
</dbReference>
<dbReference type="EC" id="3.2.2.31" evidence="4"/>
<organism evidence="14 15">
    <name type="scientific">Candidatus Ryanbacteria bacterium RIFCSPLOWO2_02_FULL_45_11c</name>
    <dbReference type="NCBI Taxonomy" id="1802128"/>
    <lineage>
        <taxon>Bacteria</taxon>
        <taxon>Candidatus Ryaniibacteriota</taxon>
    </lineage>
</organism>
<evidence type="ECO:0000256" key="2">
    <source>
        <dbReference type="ARBA" id="ARBA00001966"/>
    </source>
</evidence>
<dbReference type="GO" id="GO:0032357">
    <property type="term" value="F:oxidized purine DNA binding"/>
    <property type="evidence" value="ECO:0007669"/>
    <property type="project" value="TreeGrafter"/>
</dbReference>
<dbReference type="SMART" id="SM00478">
    <property type="entry name" value="ENDO3c"/>
    <property type="match status" value="1"/>
</dbReference>
<keyword evidence="8" id="KW-0378">Hydrolase</keyword>
<evidence type="ECO:0000256" key="10">
    <source>
        <dbReference type="ARBA" id="ARBA00023014"/>
    </source>
</evidence>
<dbReference type="InterPro" id="IPR023170">
    <property type="entry name" value="HhH_base_excis_C"/>
</dbReference>
<dbReference type="InterPro" id="IPR004036">
    <property type="entry name" value="Endonuclease-III-like_CS2"/>
</dbReference>
<dbReference type="InterPro" id="IPR000445">
    <property type="entry name" value="HhH_motif"/>
</dbReference>
<evidence type="ECO:0000256" key="12">
    <source>
        <dbReference type="ARBA" id="ARBA00023295"/>
    </source>
</evidence>
<dbReference type="InterPro" id="IPR044298">
    <property type="entry name" value="MIG/MutY"/>
</dbReference>
<dbReference type="GO" id="GO:0034039">
    <property type="term" value="F:8-oxo-7,8-dihydroguanine DNA N-glycosylase activity"/>
    <property type="evidence" value="ECO:0007669"/>
    <property type="project" value="TreeGrafter"/>
</dbReference>
<comment type="cofactor">
    <cofactor evidence="2">
        <name>[4Fe-4S] cluster</name>
        <dbReference type="ChEBI" id="CHEBI:49883"/>
    </cofactor>
</comment>
<dbReference type="InterPro" id="IPR011257">
    <property type="entry name" value="DNA_glycosylase"/>
</dbReference>
<evidence type="ECO:0000256" key="11">
    <source>
        <dbReference type="ARBA" id="ARBA00023204"/>
    </source>
</evidence>
<dbReference type="GO" id="GO:0046872">
    <property type="term" value="F:metal ion binding"/>
    <property type="evidence" value="ECO:0007669"/>
    <property type="project" value="UniProtKB-KW"/>
</dbReference>
<evidence type="ECO:0000259" key="13">
    <source>
        <dbReference type="SMART" id="SM00478"/>
    </source>
</evidence>
<keyword evidence="7" id="KW-0227">DNA damage</keyword>
<dbReference type="GO" id="GO:0035485">
    <property type="term" value="F:adenine/guanine mispair binding"/>
    <property type="evidence" value="ECO:0007669"/>
    <property type="project" value="TreeGrafter"/>
</dbReference>
<keyword evidence="6" id="KW-0479">Metal-binding</keyword>
<evidence type="ECO:0000256" key="7">
    <source>
        <dbReference type="ARBA" id="ARBA00022763"/>
    </source>
</evidence>
<protein>
    <recommendedName>
        <fullName evidence="5">Adenine DNA glycosylase</fullName>
        <ecNumber evidence="4">3.2.2.31</ecNumber>
    </recommendedName>
</protein>
<comment type="catalytic activity">
    <reaction evidence="1">
        <text>Hydrolyzes free adenine bases from 7,8-dihydro-8-oxoguanine:adenine mismatched double-stranded DNA, leaving an apurinic site.</text>
        <dbReference type="EC" id="3.2.2.31"/>
    </reaction>
</comment>
<feature type="domain" description="HhH-GPD" evidence="13">
    <location>
        <begin position="41"/>
        <end position="192"/>
    </location>
</feature>
<evidence type="ECO:0000256" key="5">
    <source>
        <dbReference type="ARBA" id="ARBA00022023"/>
    </source>
</evidence>
<evidence type="ECO:0000256" key="9">
    <source>
        <dbReference type="ARBA" id="ARBA00023004"/>
    </source>
</evidence>
<keyword evidence="10" id="KW-0411">Iron-sulfur</keyword>
<dbReference type="GO" id="GO:0006284">
    <property type="term" value="P:base-excision repair"/>
    <property type="evidence" value="ECO:0007669"/>
    <property type="project" value="InterPro"/>
</dbReference>
<dbReference type="PANTHER" id="PTHR42944:SF1">
    <property type="entry name" value="ADENINE DNA GLYCOSYLASE"/>
    <property type="match status" value="1"/>
</dbReference>
<evidence type="ECO:0000256" key="6">
    <source>
        <dbReference type="ARBA" id="ARBA00022723"/>
    </source>
</evidence>
<dbReference type="Gene3D" id="1.10.1670.10">
    <property type="entry name" value="Helix-hairpin-Helix base-excision DNA repair enzymes (C-terminal)"/>
    <property type="match status" value="1"/>
</dbReference>
<dbReference type="CDD" id="cd00056">
    <property type="entry name" value="ENDO3c"/>
    <property type="match status" value="1"/>
</dbReference>
<evidence type="ECO:0000256" key="1">
    <source>
        <dbReference type="ARBA" id="ARBA00000843"/>
    </source>
</evidence>